<protein>
    <submittedName>
        <fullName evidence="2">Uncharacterized protein</fullName>
    </submittedName>
</protein>
<sequence length="135" mass="15211">MAIRILTWAFPWLMAILEFLLRSSLHATDATTFIGPTVGGAVLGMMLPRTRARELPSITTKRTTISFDRNDDRWAQLTNLALWIGLIAWAVSLHLSLTEDSELFIHLDHGRTSILIGAILWVTVVVFDILRGDKR</sequence>
<evidence type="ECO:0000313" key="2">
    <source>
        <dbReference type="EMBL" id="MYM89974.1"/>
    </source>
</evidence>
<name>A0A845G6Q2_9BURK</name>
<keyword evidence="1" id="KW-0812">Transmembrane</keyword>
<feature type="transmembrane region" description="Helical" evidence="1">
    <location>
        <begin position="112"/>
        <end position="130"/>
    </location>
</feature>
<keyword evidence="1" id="KW-0472">Membrane</keyword>
<comment type="caution">
    <text evidence="2">The sequence shown here is derived from an EMBL/GenBank/DDBJ whole genome shotgun (WGS) entry which is preliminary data.</text>
</comment>
<evidence type="ECO:0000313" key="3">
    <source>
        <dbReference type="Proteomes" id="UP000470302"/>
    </source>
</evidence>
<evidence type="ECO:0000256" key="1">
    <source>
        <dbReference type="SAM" id="Phobius"/>
    </source>
</evidence>
<reference evidence="2 3" key="1">
    <citation type="submission" date="2020-01" db="EMBL/GenBank/DDBJ databases">
        <title>Novel species isolated from a subtropical stream in China.</title>
        <authorList>
            <person name="Lu H."/>
        </authorList>
    </citation>
    <scope>NUCLEOTIDE SEQUENCE [LARGE SCALE GENOMIC DNA]</scope>
    <source>
        <strain evidence="2 3">FT82W</strain>
    </source>
</reference>
<feature type="transmembrane region" description="Helical" evidence="1">
    <location>
        <begin position="73"/>
        <end position="92"/>
    </location>
</feature>
<gene>
    <name evidence="2" type="ORF">GTP91_22735</name>
</gene>
<dbReference type="EMBL" id="WWCW01000096">
    <property type="protein sequence ID" value="MYM89974.1"/>
    <property type="molecule type" value="Genomic_DNA"/>
</dbReference>
<organism evidence="2 3">
    <name type="scientific">Duganella vulcania</name>
    <dbReference type="NCBI Taxonomy" id="2692166"/>
    <lineage>
        <taxon>Bacteria</taxon>
        <taxon>Pseudomonadati</taxon>
        <taxon>Pseudomonadota</taxon>
        <taxon>Betaproteobacteria</taxon>
        <taxon>Burkholderiales</taxon>
        <taxon>Oxalobacteraceae</taxon>
        <taxon>Telluria group</taxon>
        <taxon>Duganella</taxon>
    </lineage>
</organism>
<dbReference type="AlphaFoldDB" id="A0A845G6Q2"/>
<keyword evidence="1" id="KW-1133">Transmembrane helix</keyword>
<dbReference type="Proteomes" id="UP000470302">
    <property type="component" value="Unassembled WGS sequence"/>
</dbReference>
<proteinExistence type="predicted"/>
<accession>A0A845G6Q2</accession>